<accession>A0ABS0N222</accession>
<name>A0ABS0N222_9SPHN</name>
<comment type="caution">
    <text evidence="2">The sequence shown here is derived from an EMBL/GenBank/DDBJ whole genome shotgun (WGS) entry which is preliminary data.</text>
</comment>
<dbReference type="RefSeq" id="WP_197920028.1">
    <property type="nucleotide sequence ID" value="NZ_CAWPTA010000006.1"/>
</dbReference>
<proteinExistence type="predicted"/>
<protein>
    <recommendedName>
        <fullName evidence="4">Amidase</fullName>
    </recommendedName>
</protein>
<evidence type="ECO:0000313" key="3">
    <source>
        <dbReference type="Proteomes" id="UP000602442"/>
    </source>
</evidence>
<dbReference type="EMBL" id="JAEANY010000001">
    <property type="protein sequence ID" value="MBH5321355.1"/>
    <property type="molecule type" value="Genomic_DNA"/>
</dbReference>
<evidence type="ECO:0008006" key="4">
    <source>
        <dbReference type="Google" id="ProtNLM"/>
    </source>
</evidence>
<evidence type="ECO:0000256" key="1">
    <source>
        <dbReference type="SAM" id="Phobius"/>
    </source>
</evidence>
<reference evidence="2 3" key="1">
    <citation type="submission" date="2020-11" db="EMBL/GenBank/DDBJ databases">
        <title>Erythrobacter sediminis sp. nov., a marine bacterium from a tidal flat of Garorim Bay.</title>
        <authorList>
            <person name="Kim D."/>
            <person name="Yoo Y."/>
            <person name="Kim J.-J."/>
        </authorList>
    </citation>
    <scope>NUCLEOTIDE SEQUENCE [LARGE SCALE GENOMIC DNA]</scope>
    <source>
        <strain evidence="2 3">JGD-13</strain>
    </source>
</reference>
<evidence type="ECO:0000313" key="2">
    <source>
        <dbReference type="EMBL" id="MBH5321355.1"/>
    </source>
</evidence>
<dbReference type="Proteomes" id="UP000602442">
    <property type="component" value="Unassembled WGS sequence"/>
</dbReference>
<organism evidence="2 3">
    <name type="scientific">Aurantiacibacter sediminis</name>
    <dbReference type="NCBI Taxonomy" id="2793064"/>
    <lineage>
        <taxon>Bacteria</taxon>
        <taxon>Pseudomonadati</taxon>
        <taxon>Pseudomonadota</taxon>
        <taxon>Alphaproteobacteria</taxon>
        <taxon>Sphingomonadales</taxon>
        <taxon>Erythrobacteraceae</taxon>
        <taxon>Aurantiacibacter</taxon>
    </lineage>
</organism>
<sequence>MATGKQAKTSLFSILLRATGFMVVAVFLITFFFGEAIAGFSDVGTSYAAKHGCGCVYIAGRDIDSCYADLTPEMWPIWLSEDADAQSVSASIPLIASEEASYREGYGCVLEAYSR</sequence>
<keyword evidence="1" id="KW-0812">Transmembrane</keyword>
<keyword evidence="1" id="KW-0472">Membrane</keyword>
<gene>
    <name evidence="2" type="ORF">I5L03_02000</name>
</gene>
<keyword evidence="3" id="KW-1185">Reference proteome</keyword>
<keyword evidence="1" id="KW-1133">Transmembrane helix</keyword>
<feature type="transmembrane region" description="Helical" evidence="1">
    <location>
        <begin position="12"/>
        <end position="33"/>
    </location>
</feature>